<dbReference type="NCBIfam" id="TIGR02937">
    <property type="entry name" value="sigma70-ECF"/>
    <property type="match status" value="1"/>
</dbReference>
<dbReference type="Gene3D" id="1.10.10.10">
    <property type="entry name" value="Winged helix-like DNA-binding domain superfamily/Winged helix DNA-binding domain"/>
    <property type="match status" value="1"/>
</dbReference>
<feature type="domain" description="RNA polymerase sigma-70 region 2" evidence="6">
    <location>
        <begin position="2"/>
        <end position="66"/>
    </location>
</feature>
<dbReference type="InterPro" id="IPR013249">
    <property type="entry name" value="RNA_pol_sigma70_r4_t2"/>
</dbReference>
<protein>
    <submittedName>
        <fullName evidence="8">Sigma-70 family RNA polymerase sigma factor</fullName>
    </submittedName>
</protein>
<dbReference type="SUPFAM" id="SSF88946">
    <property type="entry name" value="Sigma2 domain of RNA polymerase sigma factors"/>
    <property type="match status" value="1"/>
</dbReference>
<keyword evidence="9" id="KW-1185">Reference proteome</keyword>
<evidence type="ECO:0000256" key="3">
    <source>
        <dbReference type="ARBA" id="ARBA00023082"/>
    </source>
</evidence>
<keyword evidence="3" id="KW-0731">Sigma factor</keyword>
<evidence type="ECO:0000256" key="5">
    <source>
        <dbReference type="ARBA" id="ARBA00023163"/>
    </source>
</evidence>
<dbReference type="Proteomes" id="UP000732399">
    <property type="component" value="Unassembled WGS sequence"/>
</dbReference>
<comment type="caution">
    <text evidence="8">The sequence shown here is derived from an EMBL/GenBank/DDBJ whole genome shotgun (WGS) entry which is preliminary data.</text>
</comment>
<dbReference type="Pfam" id="PF04542">
    <property type="entry name" value="Sigma70_r2"/>
    <property type="match status" value="1"/>
</dbReference>
<keyword evidence="5" id="KW-0804">Transcription</keyword>
<keyword evidence="4" id="KW-0238">DNA-binding</keyword>
<dbReference type="PANTHER" id="PTHR43133">
    <property type="entry name" value="RNA POLYMERASE ECF-TYPE SIGMA FACTO"/>
    <property type="match status" value="1"/>
</dbReference>
<evidence type="ECO:0000259" key="6">
    <source>
        <dbReference type="Pfam" id="PF04542"/>
    </source>
</evidence>
<accession>A0ABX1CTE5</accession>
<name>A0ABX1CTE5_9SPHN</name>
<dbReference type="InterPro" id="IPR039425">
    <property type="entry name" value="RNA_pol_sigma-70-like"/>
</dbReference>
<dbReference type="Pfam" id="PF08281">
    <property type="entry name" value="Sigma70_r4_2"/>
    <property type="match status" value="1"/>
</dbReference>
<proteinExistence type="inferred from homology"/>
<evidence type="ECO:0000259" key="7">
    <source>
        <dbReference type="Pfam" id="PF08281"/>
    </source>
</evidence>
<evidence type="ECO:0000256" key="1">
    <source>
        <dbReference type="ARBA" id="ARBA00010641"/>
    </source>
</evidence>
<sequence>MTRHRDAVYRMARGATGDADAALDVTQEAFVAAFAALSRYDPARPFRHWLARIALNKARDHARRRAVRRFFARARPLDEALDAADPAPTPEEAADDRRRLARARAAIAALPAALREVLLLRGVEQMSQAETAAVLGIGEKAVETRLYRARRRLAETMRESAPPRV</sequence>
<dbReference type="SUPFAM" id="SSF88659">
    <property type="entry name" value="Sigma3 and sigma4 domains of RNA polymerase sigma factors"/>
    <property type="match status" value="1"/>
</dbReference>
<comment type="similarity">
    <text evidence="1">Belongs to the sigma-70 factor family. ECF subfamily.</text>
</comment>
<dbReference type="PANTHER" id="PTHR43133:SF8">
    <property type="entry name" value="RNA POLYMERASE SIGMA FACTOR HI_1459-RELATED"/>
    <property type="match status" value="1"/>
</dbReference>
<dbReference type="InterPro" id="IPR014284">
    <property type="entry name" value="RNA_pol_sigma-70_dom"/>
</dbReference>
<evidence type="ECO:0000256" key="4">
    <source>
        <dbReference type="ARBA" id="ARBA00023125"/>
    </source>
</evidence>
<dbReference type="InterPro" id="IPR013324">
    <property type="entry name" value="RNA_pol_sigma_r3/r4-like"/>
</dbReference>
<keyword evidence="2" id="KW-0805">Transcription regulation</keyword>
<dbReference type="EMBL" id="JAAVJH010000006">
    <property type="protein sequence ID" value="NJR79097.1"/>
    <property type="molecule type" value="Genomic_DNA"/>
</dbReference>
<dbReference type="InterPro" id="IPR036388">
    <property type="entry name" value="WH-like_DNA-bd_sf"/>
</dbReference>
<feature type="domain" description="RNA polymerase sigma factor 70 region 4 type 2" evidence="7">
    <location>
        <begin position="102"/>
        <end position="153"/>
    </location>
</feature>
<dbReference type="Gene3D" id="1.10.1740.10">
    <property type="match status" value="1"/>
</dbReference>
<evidence type="ECO:0000313" key="8">
    <source>
        <dbReference type="EMBL" id="NJR79097.1"/>
    </source>
</evidence>
<reference evidence="8 9" key="1">
    <citation type="submission" date="2020-03" db="EMBL/GenBank/DDBJ databases">
        <authorList>
            <person name="Wang L."/>
            <person name="He N."/>
            <person name="Li Y."/>
            <person name="Fang Y."/>
            <person name="Zhang F."/>
        </authorList>
    </citation>
    <scope>NUCLEOTIDE SEQUENCE [LARGE SCALE GENOMIC DNA]</scope>
    <source>
        <strain evidence="8 9">36D10-4-7</strain>
    </source>
</reference>
<evidence type="ECO:0000256" key="2">
    <source>
        <dbReference type="ARBA" id="ARBA00023015"/>
    </source>
</evidence>
<evidence type="ECO:0000313" key="9">
    <source>
        <dbReference type="Proteomes" id="UP000732399"/>
    </source>
</evidence>
<organism evidence="8 9">
    <name type="scientific">Sphingomonas corticis</name>
    <dbReference type="NCBI Taxonomy" id="2722791"/>
    <lineage>
        <taxon>Bacteria</taxon>
        <taxon>Pseudomonadati</taxon>
        <taxon>Pseudomonadota</taxon>
        <taxon>Alphaproteobacteria</taxon>
        <taxon>Sphingomonadales</taxon>
        <taxon>Sphingomonadaceae</taxon>
        <taxon>Sphingomonas</taxon>
    </lineage>
</organism>
<gene>
    <name evidence="8" type="ORF">HBH26_10910</name>
</gene>
<dbReference type="InterPro" id="IPR013325">
    <property type="entry name" value="RNA_pol_sigma_r2"/>
</dbReference>
<dbReference type="InterPro" id="IPR007627">
    <property type="entry name" value="RNA_pol_sigma70_r2"/>
</dbReference>